<evidence type="ECO:0000256" key="11">
    <source>
        <dbReference type="ARBA" id="ARBA00023295"/>
    </source>
</evidence>
<keyword evidence="9" id="KW-0325">Glycoprotein</keyword>
<dbReference type="GO" id="GO:0042973">
    <property type="term" value="F:glucan endo-1,3-beta-D-glucosidase activity"/>
    <property type="evidence" value="ECO:0007669"/>
    <property type="project" value="UniProtKB-EC"/>
</dbReference>
<evidence type="ECO:0000256" key="7">
    <source>
        <dbReference type="ARBA" id="ARBA00022729"/>
    </source>
</evidence>
<name>A0A6A6QSY4_9PEZI</name>
<dbReference type="EC" id="3.2.1.39" evidence="4"/>
<dbReference type="FunFam" id="2.70.98.30:FF:000006">
    <property type="entry name" value="Endo-1,3-beta-glucanase Engl1"/>
    <property type="match status" value="1"/>
</dbReference>
<evidence type="ECO:0000256" key="9">
    <source>
        <dbReference type="ARBA" id="ARBA00023180"/>
    </source>
</evidence>
<dbReference type="GO" id="GO:0000272">
    <property type="term" value="P:polysaccharide catabolic process"/>
    <property type="evidence" value="ECO:0007669"/>
    <property type="project" value="UniProtKB-KW"/>
</dbReference>
<dbReference type="Pfam" id="PF03639">
    <property type="entry name" value="Glyco_hydro_81"/>
    <property type="match status" value="1"/>
</dbReference>
<keyword evidence="6" id="KW-0964">Secreted</keyword>
<feature type="compositionally biased region" description="Polar residues" evidence="16">
    <location>
        <begin position="83"/>
        <end position="98"/>
    </location>
</feature>
<feature type="signal peptide" evidence="17">
    <location>
        <begin position="1"/>
        <end position="18"/>
    </location>
</feature>
<evidence type="ECO:0000256" key="12">
    <source>
        <dbReference type="ARBA" id="ARBA00023316"/>
    </source>
</evidence>
<dbReference type="PANTHER" id="PTHR31983">
    <property type="entry name" value="ENDO-1,3(4)-BETA-GLUCANASE 1"/>
    <property type="match status" value="1"/>
</dbReference>
<dbReference type="Gene3D" id="1.10.287.1170">
    <property type="entry name" value="glycoside hydrolase family 81 endo-[beta] glucanase"/>
    <property type="match status" value="1"/>
</dbReference>
<comment type="subcellular location">
    <subcellularLocation>
        <location evidence="2">Secreted</location>
        <location evidence="2">Cell wall</location>
    </subcellularLocation>
</comment>
<keyword evidence="7 17" id="KW-0732">Signal</keyword>
<evidence type="ECO:0000313" key="20">
    <source>
        <dbReference type="EMBL" id="KAF2495521.1"/>
    </source>
</evidence>
<keyword evidence="21" id="KW-1185">Reference proteome</keyword>
<dbReference type="PROSITE" id="PS52008">
    <property type="entry name" value="GH81"/>
    <property type="match status" value="1"/>
</dbReference>
<evidence type="ECO:0000256" key="8">
    <source>
        <dbReference type="ARBA" id="ARBA00022801"/>
    </source>
</evidence>
<evidence type="ECO:0000256" key="3">
    <source>
        <dbReference type="ARBA" id="ARBA00010730"/>
    </source>
</evidence>
<dbReference type="AlphaFoldDB" id="A0A6A6QSY4"/>
<keyword evidence="8" id="KW-0378">Hydrolase</keyword>
<dbReference type="Proteomes" id="UP000799750">
    <property type="component" value="Unassembled WGS sequence"/>
</dbReference>
<evidence type="ECO:0000256" key="5">
    <source>
        <dbReference type="ARBA" id="ARBA00022512"/>
    </source>
</evidence>
<keyword evidence="5" id="KW-0134">Cell wall</keyword>
<evidence type="ECO:0000256" key="6">
    <source>
        <dbReference type="ARBA" id="ARBA00022525"/>
    </source>
</evidence>
<dbReference type="GO" id="GO:0052861">
    <property type="term" value="F:endo-1,3(4)-beta-glucanase activity"/>
    <property type="evidence" value="ECO:0007669"/>
    <property type="project" value="InterPro"/>
</dbReference>
<dbReference type="GO" id="GO:0009986">
    <property type="term" value="C:cell surface"/>
    <property type="evidence" value="ECO:0007669"/>
    <property type="project" value="TreeGrafter"/>
</dbReference>
<feature type="domain" description="Glycosyl hydrolase family 81 C-terminal" evidence="19">
    <location>
        <begin position="469"/>
        <end position="820"/>
    </location>
</feature>
<dbReference type="GO" id="GO:0071555">
    <property type="term" value="P:cell wall organization"/>
    <property type="evidence" value="ECO:0007669"/>
    <property type="project" value="UniProtKB-KW"/>
</dbReference>
<feature type="region of interest" description="Disordered" evidence="16">
    <location>
        <begin position="73"/>
        <end position="98"/>
    </location>
</feature>
<dbReference type="Pfam" id="PF17652">
    <property type="entry name" value="Glyco_hydro81C"/>
    <property type="match status" value="1"/>
</dbReference>
<dbReference type="InterPro" id="IPR040720">
    <property type="entry name" value="GH81_C"/>
</dbReference>
<dbReference type="FunFam" id="1.20.5.420:FF:000008">
    <property type="entry name" value="Endo-1,3-beta-glucanase Engl1"/>
    <property type="match status" value="1"/>
</dbReference>
<evidence type="ECO:0000256" key="1">
    <source>
        <dbReference type="ARBA" id="ARBA00000382"/>
    </source>
</evidence>
<evidence type="ECO:0000256" key="16">
    <source>
        <dbReference type="SAM" id="MobiDB-lite"/>
    </source>
</evidence>
<dbReference type="InterPro" id="IPR005200">
    <property type="entry name" value="Endo-beta-glucanase"/>
</dbReference>
<keyword evidence="13" id="KW-0624">Polysaccharide degradation</keyword>
<keyword evidence="10" id="KW-0119">Carbohydrate metabolism</keyword>
<evidence type="ECO:0000313" key="21">
    <source>
        <dbReference type="Proteomes" id="UP000799750"/>
    </source>
</evidence>
<proteinExistence type="inferred from homology"/>
<dbReference type="InterPro" id="IPR040451">
    <property type="entry name" value="GH81_N"/>
</dbReference>
<comment type="catalytic activity">
    <reaction evidence="1">
        <text>Hydrolysis of (1-&gt;3)-beta-D-glucosidic linkages in (1-&gt;3)-beta-D-glucans.</text>
        <dbReference type="EC" id="3.2.1.39"/>
    </reaction>
</comment>
<dbReference type="Gene3D" id="2.70.98.30">
    <property type="entry name" value="Golgi alpha-mannosidase II, domain 4"/>
    <property type="match status" value="1"/>
</dbReference>
<comment type="similarity">
    <text evidence="3">Belongs to the glycosyl hydrolase 81 family.</text>
</comment>
<feature type="chain" id="PRO_5025539482" description="Glucan endo-1,3-beta-D-glucosidase 1" evidence="17">
    <location>
        <begin position="19"/>
        <end position="830"/>
    </location>
</feature>
<protein>
    <recommendedName>
        <fullName evidence="14">Glucan endo-1,3-beta-D-glucosidase 1</fullName>
        <ecNumber evidence="4">3.2.1.39</ecNumber>
    </recommendedName>
    <alternativeName>
        <fullName evidence="15">Daughter specific expression protein 4</fullName>
    </alternativeName>
</protein>
<sequence length="830" mass="88914">MVNHSLFLAFLHASLISAHPAGDVRRDPVHVDPRSLPPSSSLDVTTSYSIVVLSSLQSVEPTIVPTVTGSVNTALPSGHETGSPINTSQPSPEGSLAPATTTLVPLYQVPTGPTSANIFVPIATDAPPAQIKQRSDHPVKQLNIYPQDTPYETNKFYANFFLGGQSNPTWTQPYSVSWSKGGGNAESWGLAVSHTEPSQLAWDSGDPPRYFIGPVGLQAIIFSATELGESTVLSTDTLQGFSANVNLAPSAQDETIVTFPLVQGMGFVTAVYTGGSPILQSGIFFKTLQYVGELNGATFKYQIVLNDGTDWLLYATPTGSLGAPPFTLKNSTTILGPEKFQGSIQVAKNPAGTSGENSYDASAGSFALSSSISASVDAHSGSYTLAWEKGGVQNQSLIMFALPHLVDSFDDTTFNALTDINMTTITKGNAQAVIADSITMIEGRLPTEIGFAPWQSSGNGGQGSVGNQLSAAAITAINNAAATELNEDFVAQSVLDSMYYSGKGLAKFAGVIYTMQDLAGNSGLAAAGLDKLKDVFNVFVNNTQQYPLAYDTVWKGAVSTGAYTTGDTGVDFGNSVYNDHHFHYGYFVYAAAVIGYLDPSWLTEGDNKAWVNMLVRDFANPSADDPYFPFQRSFDWFHGHSWAKGLFDSGDGKDEESSSEDAFASYAIKMWGAVIGDANMEARGNLQLAVHARSLQHYFLLESTNKVQPAKFIPNKVTGILFESKVDHTTYFGANPEYIEGIHMIPLNPSSSYTRTKTFVKEEWDTYFGNGYADTVEGGWRGILYANLALVDPVSSYNFFAADDFDYTHLDGGASRTWYLAYAAGLGGAS</sequence>
<dbReference type="OrthoDB" id="4473401at2759"/>
<dbReference type="PANTHER" id="PTHR31983:SF0">
    <property type="entry name" value="GLUCAN ENDO-1,3-BETA-D-GLUCOSIDASE 2"/>
    <property type="match status" value="1"/>
</dbReference>
<evidence type="ECO:0000256" key="17">
    <source>
        <dbReference type="SAM" id="SignalP"/>
    </source>
</evidence>
<accession>A0A6A6QSY4</accession>
<evidence type="ECO:0000256" key="10">
    <source>
        <dbReference type="ARBA" id="ARBA00023277"/>
    </source>
</evidence>
<reference evidence="20" key="1">
    <citation type="journal article" date="2020" name="Stud. Mycol.">
        <title>101 Dothideomycetes genomes: a test case for predicting lifestyles and emergence of pathogens.</title>
        <authorList>
            <person name="Haridas S."/>
            <person name="Albert R."/>
            <person name="Binder M."/>
            <person name="Bloem J."/>
            <person name="Labutti K."/>
            <person name="Salamov A."/>
            <person name="Andreopoulos B."/>
            <person name="Baker S."/>
            <person name="Barry K."/>
            <person name="Bills G."/>
            <person name="Bluhm B."/>
            <person name="Cannon C."/>
            <person name="Castanera R."/>
            <person name="Culley D."/>
            <person name="Daum C."/>
            <person name="Ezra D."/>
            <person name="Gonzalez J."/>
            <person name="Henrissat B."/>
            <person name="Kuo A."/>
            <person name="Liang C."/>
            <person name="Lipzen A."/>
            <person name="Lutzoni F."/>
            <person name="Magnuson J."/>
            <person name="Mondo S."/>
            <person name="Nolan M."/>
            <person name="Ohm R."/>
            <person name="Pangilinan J."/>
            <person name="Park H.-J."/>
            <person name="Ramirez L."/>
            <person name="Alfaro M."/>
            <person name="Sun H."/>
            <person name="Tritt A."/>
            <person name="Yoshinaga Y."/>
            <person name="Zwiers L.-H."/>
            <person name="Turgeon B."/>
            <person name="Goodwin S."/>
            <person name="Spatafora J."/>
            <person name="Crous P."/>
            <person name="Grigoriev I."/>
        </authorList>
    </citation>
    <scope>NUCLEOTIDE SEQUENCE</scope>
    <source>
        <strain evidence="20">CBS 269.34</strain>
    </source>
</reference>
<keyword evidence="11" id="KW-0326">Glycosidase</keyword>
<keyword evidence="12" id="KW-0961">Cell wall biogenesis/degradation</keyword>
<evidence type="ECO:0000256" key="2">
    <source>
        <dbReference type="ARBA" id="ARBA00004191"/>
    </source>
</evidence>
<evidence type="ECO:0000256" key="4">
    <source>
        <dbReference type="ARBA" id="ARBA00012780"/>
    </source>
</evidence>
<evidence type="ECO:0000256" key="13">
    <source>
        <dbReference type="ARBA" id="ARBA00023326"/>
    </source>
</evidence>
<evidence type="ECO:0000256" key="14">
    <source>
        <dbReference type="ARBA" id="ARBA00074614"/>
    </source>
</evidence>
<dbReference type="GO" id="GO:0000920">
    <property type="term" value="P:septum digestion after cytokinesis"/>
    <property type="evidence" value="ECO:0007669"/>
    <property type="project" value="UniProtKB-ARBA"/>
</dbReference>
<dbReference type="EMBL" id="MU004189">
    <property type="protein sequence ID" value="KAF2495521.1"/>
    <property type="molecule type" value="Genomic_DNA"/>
</dbReference>
<organism evidence="20 21">
    <name type="scientific">Lophium mytilinum</name>
    <dbReference type="NCBI Taxonomy" id="390894"/>
    <lineage>
        <taxon>Eukaryota</taxon>
        <taxon>Fungi</taxon>
        <taxon>Dikarya</taxon>
        <taxon>Ascomycota</taxon>
        <taxon>Pezizomycotina</taxon>
        <taxon>Dothideomycetes</taxon>
        <taxon>Pleosporomycetidae</taxon>
        <taxon>Mytilinidiales</taxon>
        <taxon>Mytilinidiaceae</taxon>
        <taxon>Lophium</taxon>
    </lineage>
</organism>
<gene>
    <name evidence="20" type="ORF">BU16DRAFT_510367</name>
</gene>
<evidence type="ECO:0000256" key="15">
    <source>
        <dbReference type="ARBA" id="ARBA00075210"/>
    </source>
</evidence>
<dbReference type="Gene3D" id="1.20.5.420">
    <property type="entry name" value="Immunoglobulin FC, subunit C"/>
    <property type="match status" value="1"/>
</dbReference>
<evidence type="ECO:0000259" key="19">
    <source>
        <dbReference type="Pfam" id="PF17652"/>
    </source>
</evidence>
<feature type="domain" description="Glycosyl hydrolase family 81 N-terminal" evidence="18">
    <location>
        <begin position="137"/>
        <end position="456"/>
    </location>
</feature>
<evidence type="ECO:0000259" key="18">
    <source>
        <dbReference type="Pfam" id="PF03639"/>
    </source>
</evidence>